<evidence type="ECO:0000313" key="8">
    <source>
        <dbReference type="EMBL" id="EMA53795.1"/>
    </source>
</evidence>
<dbReference type="InterPro" id="IPR045324">
    <property type="entry name" value="Small_multidrug_res"/>
</dbReference>
<keyword evidence="2" id="KW-0813">Transport</keyword>
<proteinExistence type="predicted"/>
<comment type="subcellular location">
    <subcellularLocation>
        <location evidence="1">Cell membrane</location>
        <topology evidence="1">Multi-pass membrane protein</topology>
    </subcellularLocation>
</comment>
<dbReference type="InterPro" id="IPR037185">
    <property type="entry name" value="EmrE-like"/>
</dbReference>
<evidence type="ECO:0000313" key="9">
    <source>
        <dbReference type="Proteomes" id="UP000011680"/>
    </source>
</evidence>
<evidence type="ECO:0000256" key="2">
    <source>
        <dbReference type="ARBA" id="ARBA00022448"/>
    </source>
</evidence>
<dbReference type="GO" id="GO:0005886">
    <property type="term" value="C:plasma membrane"/>
    <property type="evidence" value="ECO:0007669"/>
    <property type="project" value="UniProtKB-SubCell"/>
</dbReference>
<keyword evidence="6 7" id="KW-0472">Membrane</keyword>
<keyword evidence="3" id="KW-1003">Cell membrane</keyword>
<dbReference type="eggNOG" id="arCOG04559">
    <property type="taxonomic scope" value="Archaea"/>
</dbReference>
<dbReference type="GO" id="GO:0022857">
    <property type="term" value="F:transmembrane transporter activity"/>
    <property type="evidence" value="ECO:0007669"/>
    <property type="project" value="InterPro"/>
</dbReference>
<evidence type="ECO:0000256" key="5">
    <source>
        <dbReference type="ARBA" id="ARBA00022989"/>
    </source>
</evidence>
<evidence type="ECO:0000256" key="4">
    <source>
        <dbReference type="ARBA" id="ARBA00022692"/>
    </source>
</evidence>
<dbReference type="STRING" id="1227457.C451_09235"/>
<keyword evidence="4 7" id="KW-0812">Transmembrane</keyword>
<comment type="caution">
    <text evidence="8">The sequence shown here is derived from an EMBL/GenBank/DDBJ whole genome shotgun (WGS) entry which is preliminary data.</text>
</comment>
<dbReference type="PANTHER" id="PTHR30561:SF1">
    <property type="entry name" value="MULTIDRUG TRANSPORTER EMRE"/>
    <property type="match status" value="1"/>
</dbReference>
<evidence type="ECO:0000256" key="3">
    <source>
        <dbReference type="ARBA" id="ARBA00022475"/>
    </source>
</evidence>
<dbReference type="PANTHER" id="PTHR30561">
    <property type="entry name" value="SMR FAMILY PROTON-DEPENDENT DRUG EFFLUX TRANSPORTER SUGE"/>
    <property type="match status" value="1"/>
</dbReference>
<feature type="transmembrane region" description="Helical" evidence="7">
    <location>
        <begin position="59"/>
        <end position="79"/>
    </location>
</feature>
<dbReference type="PATRIC" id="fig|1227457.3.peg.1705"/>
<dbReference type="RefSeq" id="WP_007739866.1">
    <property type="nucleotide sequence ID" value="NZ_AOMF01000150.1"/>
</dbReference>
<dbReference type="OrthoDB" id="121740at2157"/>
<accession>M0NAV8</accession>
<keyword evidence="9" id="KW-1185">Reference proteome</keyword>
<dbReference type="Proteomes" id="UP000011680">
    <property type="component" value="Unassembled WGS sequence"/>
</dbReference>
<evidence type="ECO:0000256" key="7">
    <source>
        <dbReference type="SAM" id="Phobius"/>
    </source>
</evidence>
<dbReference type="SUPFAM" id="SSF103481">
    <property type="entry name" value="Multidrug resistance efflux transporter EmrE"/>
    <property type="match status" value="1"/>
</dbReference>
<dbReference type="EMBL" id="AOMF01000150">
    <property type="protein sequence ID" value="EMA53795.1"/>
    <property type="molecule type" value="Genomic_DNA"/>
</dbReference>
<reference evidence="8 9" key="1">
    <citation type="journal article" date="2014" name="PLoS Genet.">
        <title>Phylogenetically driven sequencing of extremely halophilic archaea reveals strategies for static and dynamic osmo-response.</title>
        <authorList>
            <person name="Becker E.A."/>
            <person name="Seitzer P.M."/>
            <person name="Tritt A."/>
            <person name="Larsen D."/>
            <person name="Krusor M."/>
            <person name="Yao A.I."/>
            <person name="Wu D."/>
            <person name="Madern D."/>
            <person name="Eisen J.A."/>
            <person name="Darling A.E."/>
            <person name="Facciotti M.T."/>
        </authorList>
    </citation>
    <scope>NUCLEOTIDE SEQUENCE [LARGE SCALE GENOMIC DNA]</scope>
    <source>
        <strain evidence="8 9">JCM 13552</strain>
    </source>
</reference>
<feature type="transmembrane region" description="Helical" evidence="7">
    <location>
        <begin position="27"/>
        <end position="47"/>
    </location>
</feature>
<gene>
    <name evidence="8" type="ORF">C451_09235</name>
</gene>
<sequence length="110" mass="11504">MNPYVLLAAAIVSEVIGTTALQYADGFSNLLPTGVLIAGYLTSFYLLSLILDQLPIGPVYATWSAVAIVLITVIGTLFLDQRIDPAGAIGIALIIGGVYLLNVVSDVSVH</sequence>
<protein>
    <submittedName>
        <fullName evidence="8">Quaternary ammonium compound-resistance protein</fullName>
    </submittedName>
</protein>
<dbReference type="AlphaFoldDB" id="M0NAV8"/>
<dbReference type="Pfam" id="PF00893">
    <property type="entry name" value="Multi_Drug_Res"/>
    <property type="match status" value="1"/>
</dbReference>
<organism evidence="8 9">
    <name type="scientific">Halococcus thailandensis JCM 13552</name>
    <dbReference type="NCBI Taxonomy" id="1227457"/>
    <lineage>
        <taxon>Archaea</taxon>
        <taxon>Methanobacteriati</taxon>
        <taxon>Methanobacteriota</taxon>
        <taxon>Stenosarchaea group</taxon>
        <taxon>Halobacteria</taxon>
        <taxon>Halobacteriales</taxon>
        <taxon>Halococcaceae</taxon>
        <taxon>Halococcus</taxon>
    </lineage>
</organism>
<evidence type="ECO:0000256" key="1">
    <source>
        <dbReference type="ARBA" id="ARBA00004651"/>
    </source>
</evidence>
<feature type="transmembrane region" description="Helical" evidence="7">
    <location>
        <begin position="85"/>
        <end position="104"/>
    </location>
</feature>
<dbReference type="Gene3D" id="1.10.3730.20">
    <property type="match status" value="1"/>
</dbReference>
<evidence type="ECO:0000256" key="6">
    <source>
        <dbReference type="ARBA" id="ARBA00023136"/>
    </source>
</evidence>
<dbReference type="FunFam" id="1.10.3730.20:FF:000001">
    <property type="entry name" value="Quaternary ammonium compound resistance transporter SugE"/>
    <property type="match status" value="1"/>
</dbReference>
<dbReference type="InterPro" id="IPR000390">
    <property type="entry name" value="Small_drug/metabolite_transptr"/>
</dbReference>
<keyword evidence="5 7" id="KW-1133">Transmembrane helix</keyword>
<name>M0NAV8_9EURY</name>